<comment type="caution">
    <text evidence="3">The sequence shown here is derived from an EMBL/GenBank/DDBJ whole genome shotgun (WGS) entry which is preliminary data.</text>
</comment>
<evidence type="ECO:0000313" key="3">
    <source>
        <dbReference type="EMBL" id="RUS92502.1"/>
    </source>
</evidence>
<feature type="compositionally biased region" description="Basic and acidic residues" evidence="2">
    <location>
        <begin position="549"/>
        <end position="560"/>
    </location>
</feature>
<protein>
    <submittedName>
        <fullName evidence="3">Uncharacterized protein</fullName>
    </submittedName>
</protein>
<dbReference type="AlphaFoldDB" id="A0A433UFD6"/>
<feature type="region of interest" description="Disordered" evidence="2">
    <location>
        <begin position="549"/>
        <end position="590"/>
    </location>
</feature>
<evidence type="ECO:0000256" key="2">
    <source>
        <dbReference type="SAM" id="MobiDB-lite"/>
    </source>
</evidence>
<feature type="coiled-coil region" evidence="1">
    <location>
        <begin position="373"/>
        <end position="448"/>
    </location>
</feature>
<dbReference type="OrthoDB" id="499413at2"/>
<dbReference type="EMBL" id="RSCM01000027">
    <property type="protein sequence ID" value="RUS92502.1"/>
    <property type="molecule type" value="Genomic_DNA"/>
</dbReference>
<dbReference type="RefSeq" id="WP_127056764.1">
    <property type="nucleotide sequence ID" value="NZ_RSCM01000027.1"/>
</dbReference>
<name>A0A433UFD6_ANAVA</name>
<keyword evidence="4" id="KW-1185">Reference proteome</keyword>
<evidence type="ECO:0000313" key="4">
    <source>
        <dbReference type="Proteomes" id="UP000276103"/>
    </source>
</evidence>
<reference evidence="3 4" key="1">
    <citation type="journal article" date="2019" name="Genome Biol. Evol.">
        <title>Day and night: Metabolic profiles and evolutionary relationships of six axenic non-marine cyanobacteria.</title>
        <authorList>
            <person name="Will S.E."/>
            <person name="Henke P."/>
            <person name="Boedeker C."/>
            <person name="Huang S."/>
            <person name="Brinkmann H."/>
            <person name="Rohde M."/>
            <person name="Jarek M."/>
            <person name="Friedl T."/>
            <person name="Seufert S."/>
            <person name="Schumacher M."/>
            <person name="Overmann J."/>
            <person name="Neumann-Schaal M."/>
            <person name="Petersen J."/>
        </authorList>
    </citation>
    <scope>NUCLEOTIDE SEQUENCE [LARGE SCALE GENOMIC DNA]</scope>
    <source>
        <strain evidence="3 4">SAG 1403-4b</strain>
    </source>
</reference>
<evidence type="ECO:0000256" key="1">
    <source>
        <dbReference type="SAM" id="Coils"/>
    </source>
</evidence>
<sequence length="691" mass="76389">MQTKQLKELISLTEQRRQLGQITTQQAIKELEAIRTNTKISFEQQVAASETITKIQQNQGERRLADVKTKQQQTQNLIDQGILSQSEGERRLTALKQQELEIRLRNTQQALAREKKEGRGNSDTAKQLADQEKQLQGEIVKTRTDGLQKLQGVYIKDLETSLAKASEAVKSAETARFIQIQNLLNQGVISQKQAEELRLNAKRQSIIKDLQIEQERLAKLLALPKVTNPDDEETRQSKIRASRQRTADLSLQLLQDEYEQQQRVKNEALKAIEEREAAQARASASITADLEKEKAALDAINQTLDVSKQLLESRAAVQKSLSNLQQTQSEGEIQILQQALALRKEIDKVESPEARAILQAALNKLVVDGAITELSLVKQRQAVENQLAQQKREAALAEIARQKQSLALEIQKNQIAANNALIEARIAENQARQNLNTAESKLDTAKQNPQNTKAIKDAQQAVNLAKQAVDLTGQNIKNAQEQVNIQPELAENQRKQLEADQQAIKSQLDVADKTRSASQSMELAGIEAAKFAEAMKAAQEAAAAAEKAAKEAEATAKQRAESAANQSSSETPTSRFTGGPMTAGQPYLVGDGPGGEFIPGVSEVVVPGTNSYVVSARKVAELMNPVTIRAASPAPLNSGNFSQLTQEIQGLRDDLRQRKPISQNQFNFYREENEINQVSQVMDLIRTSMPL</sequence>
<accession>A0A433UFD6</accession>
<feature type="region of interest" description="Disordered" evidence="2">
    <location>
        <begin position="111"/>
        <end position="131"/>
    </location>
</feature>
<gene>
    <name evidence="3" type="ORF">DSM107003_49850</name>
</gene>
<feature type="coiled-coil region" evidence="1">
    <location>
        <begin position="251"/>
        <end position="281"/>
    </location>
</feature>
<feature type="compositionally biased region" description="Polar residues" evidence="2">
    <location>
        <begin position="563"/>
        <end position="576"/>
    </location>
</feature>
<proteinExistence type="predicted"/>
<keyword evidence="1" id="KW-0175">Coiled coil</keyword>
<dbReference type="Proteomes" id="UP000276103">
    <property type="component" value="Unassembled WGS sequence"/>
</dbReference>
<organism evidence="3 4">
    <name type="scientific">Trichormus variabilis SAG 1403-4b</name>
    <dbReference type="NCBI Taxonomy" id="447716"/>
    <lineage>
        <taxon>Bacteria</taxon>
        <taxon>Bacillati</taxon>
        <taxon>Cyanobacteriota</taxon>
        <taxon>Cyanophyceae</taxon>
        <taxon>Nostocales</taxon>
        <taxon>Nostocaceae</taxon>
        <taxon>Trichormus</taxon>
    </lineage>
</organism>